<dbReference type="OrthoDB" id="4089008at2759"/>
<feature type="non-terminal residue" evidence="2">
    <location>
        <position position="1"/>
    </location>
</feature>
<proteinExistence type="predicted"/>
<dbReference type="AlphaFoldDB" id="A0A1E4SV37"/>
<evidence type="ECO:0000313" key="3">
    <source>
        <dbReference type="Proteomes" id="UP000094801"/>
    </source>
</evidence>
<dbReference type="Pfam" id="PF04001">
    <property type="entry name" value="Vhr1"/>
    <property type="match status" value="1"/>
</dbReference>
<reference evidence="3" key="1">
    <citation type="submission" date="2016-04" db="EMBL/GenBank/DDBJ databases">
        <title>Comparative genomics of biotechnologically important yeasts.</title>
        <authorList>
            <consortium name="DOE Joint Genome Institute"/>
            <person name="Riley R."/>
            <person name="Haridas S."/>
            <person name="Wolfe K.H."/>
            <person name="Lopes M.R."/>
            <person name="Hittinger C.T."/>
            <person name="Goker M."/>
            <person name="Salamov A."/>
            <person name="Wisecaver J."/>
            <person name="Long T.M."/>
            <person name="Aerts A.L."/>
            <person name="Barry K."/>
            <person name="Choi C."/>
            <person name="Clum A."/>
            <person name="Coughlan A.Y."/>
            <person name="Deshpande S."/>
            <person name="Douglass A.P."/>
            <person name="Hanson S.J."/>
            <person name="Klenk H.-P."/>
            <person name="Labutti K."/>
            <person name="Lapidus A."/>
            <person name="Lindquist E."/>
            <person name="Lipzen A."/>
            <person name="Meier-Kolthoff J.P."/>
            <person name="Ohm R.A."/>
            <person name="Otillar R.P."/>
            <person name="Pangilinan J."/>
            <person name="Peng Y."/>
            <person name="Rokas A."/>
            <person name="Rosa C.A."/>
            <person name="Scheuner C."/>
            <person name="Sibirny A.A."/>
            <person name="Slot J.C."/>
            <person name="Stielow J.B."/>
            <person name="Sun H."/>
            <person name="Kurtzman C.P."/>
            <person name="Blackwell M."/>
            <person name="Grigoriev I.V."/>
            <person name="Jeffries T.W."/>
        </authorList>
    </citation>
    <scope>NUCLEOTIDE SEQUENCE [LARGE SCALE GENOMIC DNA]</scope>
    <source>
        <strain evidence="3">NRRL YB-2248</strain>
    </source>
</reference>
<dbReference type="EMBL" id="KV453864">
    <property type="protein sequence ID" value="ODV83374.1"/>
    <property type="molecule type" value="Genomic_DNA"/>
</dbReference>
<sequence>KNSVNGTTSLIRKKLDFNDEIQWKRFSSRRLQLVETLSLSSKKASEQDNEIRICAKTLMHEFKFKDSTLPEFDKLVRMAIQSARRNKKRSQKRLASKLTDEPSSKDADIATNSGSHSPTETDLENDNYKRRKVD</sequence>
<dbReference type="InterPro" id="IPR007147">
    <property type="entry name" value="TF_Vhr"/>
</dbReference>
<evidence type="ECO:0000256" key="1">
    <source>
        <dbReference type="SAM" id="MobiDB-lite"/>
    </source>
</evidence>
<feature type="compositionally biased region" description="Polar residues" evidence="1">
    <location>
        <begin position="110"/>
        <end position="120"/>
    </location>
</feature>
<gene>
    <name evidence="2" type="ORF">CANARDRAFT_188700</name>
</gene>
<dbReference type="Proteomes" id="UP000094801">
    <property type="component" value="Unassembled WGS sequence"/>
</dbReference>
<dbReference type="STRING" id="983967.A0A1E4SV37"/>
<organism evidence="2 3">
    <name type="scientific">[Candida] arabinofermentans NRRL YB-2248</name>
    <dbReference type="NCBI Taxonomy" id="983967"/>
    <lineage>
        <taxon>Eukaryota</taxon>
        <taxon>Fungi</taxon>
        <taxon>Dikarya</taxon>
        <taxon>Ascomycota</taxon>
        <taxon>Saccharomycotina</taxon>
        <taxon>Pichiomycetes</taxon>
        <taxon>Pichiales</taxon>
        <taxon>Pichiaceae</taxon>
        <taxon>Ogataea</taxon>
        <taxon>Ogataea/Candida clade</taxon>
    </lineage>
</organism>
<feature type="non-terminal residue" evidence="2">
    <location>
        <position position="134"/>
    </location>
</feature>
<feature type="compositionally biased region" description="Basic residues" evidence="1">
    <location>
        <begin position="84"/>
        <end position="95"/>
    </location>
</feature>
<keyword evidence="3" id="KW-1185">Reference proteome</keyword>
<accession>A0A1E4SV37</accession>
<feature type="compositionally biased region" description="Basic and acidic residues" evidence="1">
    <location>
        <begin position="98"/>
        <end position="108"/>
    </location>
</feature>
<evidence type="ECO:0000313" key="2">
    <source>
        <dbReference type="EMBL" id="ODV83374.1"/>
    </source>
</evidence>
<name>A0A1E4SV37_9ASCO</name>
<feature type="region of interest" description="Disordered" evidence="1">
    <location>
        <begin position="82"/>
        <end position="134"/>
    </location>
</feature>
<protein>
    <submittedName>
        <fullName evidence="2">Uncharacterized protein</fullName>
    </submittedName>
</protein>